<gene>
    <name evidence="1" type="ORF">MFERI14822_00454</name>
</gene>
<dbReference type="EMBL" id="CP104008">
    <property type="protein sequence ID" value="WFQ92665.1"/>
    <property type="molecule type" value="Genomic_DNA"/>
</dbReference>
<name>A0AAX3TFY3_9MOLU</name>
<dbReference type="Proteomes" id="UP001178743">
    <property type="component" value="Chromosome"/>
</dbReference>
<evidence type="ECO:0000313" key="2">
    <source>
        <dbReference type="Proteomes" id="UP001178743"/>
    </source>
</evidence>
<proteinExistence type="predicted"/>
<sequence length="116" mass="13826">MEVKRKLIKDNLSFKIAIVHKLDNGFDFKSLNPDTLKNFHNFINDIFNKKMTISQIENLYMRKKTNPFTSRVIDQNIEVREIHLGKGEKQFRLFGYFNEDSYFVLTKIDPGHKFHS</sequence>
<reference evidence="1" key="1">
    <citation type="submission" date="2022-06" db="EMBL/GenBank/DDBJ databases">
        <title>Comparative genomic analysis of Mycoplasma feriruminatoris and the Mycoplasma mycoides cluster.</title>
        <authorList>
            <person name="Baby V."/>
            <person name="Ambroset C."/>
            <person name="Gaurivaud P."/>
            <person name="Boury C."/>
            <person name="Guichoux E."/>
            <person name="Lartigue C."/>
            <person name="Tardy F."/>
            <person name="Sirand-Pugnet P."/>
        </authorList>
    </citation>
    <scope>NUCLEOTIDE SEQUENCE</scope>
    <source>
        <strain evidence="1">L14822</strain>
    </source>
</reference>
<dbReference type="AlphaFoldDB" id="A0AAX3TFY3"/>
<protein>
    <submittedName>
        <fullName evidence="1">Uncharacterized protein</fullName>
    </submittedName>
</protein>
<organism evidence="1 2">
    <name type="scientific">Mycoplasma feriruminatoris</name>
    <dbReference type="NCBI Taxonomy" id="1179777"/>
    <lineage>
        <taxon>Bacteria</taxon>
        <taxon>Bacillati</taxon>
        <taxon>Mycoplasmatota</taxon>
        <taxon>Mollicutes</taxon>
        <taxon>Mycoplasmataceae</taxon>
        <taxon>Mycoplasma</taxon>
    </lineage>
</organism>
<dbReference type="NCBIfam" id="NF046006">
    <property type="entry name" value="MAG6450_fam"/>
    <property type="match status" value="1"/>
</dbReference>
<evidence type="ECO:0000313" key="1">
    <source>
        <dbReference type="EMBL" id="WFQ92665.1"/>
    </source>
</evidence>
<accession>A0AAX3TFY3</accession>